<dbReference type="EMBL" id="MASI01000001">
    <property type="protein sequence ID" value="ODA68956.1"/>
    <property type="molecule type" value="Genomic_DNA"/>
</dbReference>
<accession>A0A1E2S367</accession>
<comment type="caution">
    <text evidence="2">The sequence shown here is derived from an EMBL/GenBank/DDBJ whole genome shotgun (WGS) entry which is preliminary data.</text>
</comment>
<evidence type="ECO:0000313" key="2">
    <source>
        <dbReference type="EMBL" id="ODA68956.1"/>
    </source>
</evidence>
<proteinExistence type="predicted"/>
<protein>
    <submittedName>
        <fullName evidence="2">Uncharacterized protein</fullName>
    </submittedName>
</protein>
<organism evidence="2 3">
    <name type="scientific">Methyloligella halotolerans</name>
    <dbReference type="NCBI Taxonomy" id="1177755"/>
    <lineage>
        <taxon>Bacteria</taxon>
        <taxon>Pseudomonadati</taxon>
        <taxon>Pseudomonadota</taxon>
        <taxon>Alphaproteobacteria</taxon>
        <taxon>Hyphomicrobiales</taxon>
        <taxon>Hyphomicrobiaceae</taxon>
        <taxon>Methyloligella</taxon>
    </lineage>
</organism>
<dbReference type="OrthoDB" id="7822025at2"/>
<dbReference type="RefSeq" id="WP_069094149.1">
    <property type="nucleotide sequence ID" value="NZ_MASI01000001.1"/>
</dbReference>
<dbReference type="Proteomes" id="UP000095087">
    <property type="component" value="Unassembled WGS sequence"/>
</dbReference>
<gene>
    <name evidence="2" type="ORF">A7A08_00790</name>
</gene>
<keyword evidence="1" id="KW-0732">Signal</keyword>
<dbReference type="STRING" id="1177755.A7A08_00790"/>
<feature type="chain" id="PRO_5009116670" evidence="1">
    <location>
        <begin position="27"/>
        <end position="110"/>
    </location>
</feature>
<reference evidence="2 3" key="1">
    <citation type="submission" date="2016-07" db="EMBL/GenBank/DDBJ databases">
        <title>Draft genome sequence of Methyloligella halotolerans C2T (VKM B-2706T=CCUG 61687T=DSM 25045T), a halotolerant polyhydroxybutyrate accumulating methylotroph.</title>
        <authorList>
            <person name="Vasilenko O.V."/>
            <person name="Doronina N.V."/>
            <person name="Poroshina M.N."/>
            <person name="Tarlachkov S.V."/>
            <person name="Trotsenko Y.A."/>
        </authorList>
    </citation>
    <scope>NUCLEOTIDE SEQUENCE [LARGE SCALE GENOMIC DNA]</scope>
    <source>
        <strain evidence="2 3">VKM B-2706</strain>
    </source>
</reference>
<sequence length="110" mass="11002">MFSANPLKSCLFAGALVAGFAAPASAAELLVTTGADSGPGSLRAALAEAAKGEGEAQIFVTTGDDIEIESTLVYEGTAPLGLYGSGQVIKTDKNVNLLSVTNAPTSPSTR</sequence>
<evidence type="ECO:0000256" key="1">
    <source>
        <dbReference type="SAM" id="SignalP"/>
    </source>
</evidence>
<dbReference type="AlphaFoldDB" id="A0A1E2S367"/>
<name>A0A1E2S367_9HYPH</name>
<feature type="signal peptide" evidence="1">
    <location>
        <begin position="1"/>
        <end position="26"/>
    </location>
</feature>
<evidence type="ECO:0000313" key="3">
    <source>
        <dbReference type="Proteomes" id="UP000095087"/>
    </source>
</evidence>
<keyword evidence="3" id="KW-1185">Reference proteome</keyword>